<evidence type="ECO:0000313" key="2">
    <source>
        <dbReference type="EMBL" id="SJZ64224.1"/>
    </source>
</evidence>
<accession>A0A1T4MBX4</accession>
<keyword evidence="3" id="KW-1185">Reference proteome</keyword>
<sequence>MKFNLNDFIALDVEGLLAVNGGSGCGSSSGSSNPSSDSGSGNS</sequence>
<dbReference type="Proteomes" id="UP000190423">
    <property type="component" value="Unassembled WGS sequence"/>
</dbReference>
<name>A0A1T4MBX4_TREPO</name>
<dbReference type="EMBL" id="FUWG01000015">
    <property type="protein sequence ID" value="SJZ64224.1"/>
    <property type="molecule type" value="Genomic_DNA"/>
</dbReference>
<gene>
    <name evidence="2" type="ORF">SAMN02745149_01918</name>
</gene>
<feature type="compositionally biased region" description="Low complexity" evidence="1">
    <location>
        <begin position="28"/>
        <end position="43"/>
    </location>
</feature>
<reference evidence="2 3" key="1">
    <citation type="submission" date="2017-02" db="EMBL/GenBank/DDBJ databases">
        <authorList>
            <person name="Peterson S.W."/>
        </authorList>
    </citation>
    <scope>NUCLEOTIDE SEQUENCE [LARGE SCALE GENOMIC DNA]</scope>
    <source>
        <strain evidence="2 3">ATCC BAA-908</strain>
    </source>
</reference>
<protein>
    <submittedName>
        <fullName evidence="2">Uncharacterized protein</fullName>
    </submittedName>
</protein>
<dbReference type="PROSITE" id="PS51257">
    <property type="entry name" value="PROKAR_LIPOPROTEIN"/>
    <property type="match status" value="1"/>
</dbReference>
<dbReference type="GeneID" id="78317606"/>
<proteinExistence type="predicted"/>
<evidence type="ECO:0000256" key="1">
    <source>
        <dbReference type="SAM" id="MobiDB-lite"/>
    </source>
</evidence>
<organism evidence="2 3">
    <name type="scientific">Treponema porcinum</name>
    <dbReference type="NCBI Taxonomy" id="261392"/>
    <lineage>
        <taxon>Bacteria</taxon>
        <taxon>Pseudomonadati</taxon>
        <taxon>Spirochaetota</taxon>
        <taxon>Spirochaetia</taxon>
        <taxon>Spirochaetales</taxon>
        <taxon>Treponemataceae</taxon>
        <taxon>Treponema</taxon>
    </lineage>
</organism>
<feature type="region of interest" description="Disordered" evidence="1">
    <location>
        <begin position="23"/>
        <end position="43"/>
    </location>
</feature>
<evidence type="ECO:0000313" key="3">
    <source>
        <dbReference type="Proteomes" id="UP000190423"/>
    </source>
</evidence>
<dbReference type="AlphaFoldDB" id="A0A1T4MBX4"/>
<dbReference type="STRING" id="261392.SAMN02745149_01918"/>
<dbReference type="RefSeq" id="WP_268811102.1">
    <property type="nucleotide sequence ID" value="NZ_FUWG01000015.1"/>
</dbReference>